<keyword evidence="6" id="KW-0694">RNA-binding</keyword>
<keyword evidence="4" id="KW-0255">Endonuclease</keyword>
<dbReference type="InterPro" id="IPR012933">
    <property type="entry name" value="HicA_mRNA_interferase"/>
</dbReference>
<reference evidence="8 9" key="1">
    <citation type="submission" date="2018-07" db="EMBL/GenBank/DDBJ databases">
        <title>Genomic Encyclopedia of Type Strains, Phase III (KMG-III): the genomes of soil and plant-associated and newly described type strains.</title>
        <authorList>
            <person name="Whitman W."/>
        </authorList>
    </citation>
    <scope>NUCLEOTIDE SEQUENCE [LARGE SCALE GENOMIC DNA]</scope>
    <source>
        <strain evidence="8 9">CECT 7287</strain>
    </source>
</reference>
<dbReference type="Pfam" id="PF07927">
    <property type="entry name" value="HicA_toxin"/>
    <property type="match status" value="1"/>
</dbReference>
<dbReference type="RefSeq" id="WP_116065062.1">
    <property type="nucleotide sequence ID" value="NZ_QRDZ01000041.1"/>
</dbReference>
<dbReference type="EMBL" id="QRDZ01000041">
    <property type="protein sequence ID" value="RED55906.1"/>
    <property type="molecule type" value="Genomic_DNA"/>
</dbReference>
<gene>
    <name evidence="8" type="ORF">DFP98_14133</name>
</gene>
<evidence type="ECO:0000256" key="1">
    <source>
        <dbReference type="ARBA" id="ARBA00006620"/>
    </source>
</evidence>
<dbReference type="AlphaFoldDB" id="A0A3D9I422"/>
<evidence type="ECO:0000313" key="8">
    <source>
        <dbReference type="EMBL" id="RED55906.1"/>
    </source>
</evidence>
<keyword evidence="2" id="KW-1277">Toxin-antitoxin system</keyword>
<dbReference type="GO" id="GO:0004519">
    <property type="term" value="F:endonuclease activity"/>
    <property type="evidence" value="ECO:0007669"/>
    <property type="project" value="UniProtKB-KW"/>
</dbReference>
<name>A0A3D9I422_9BACL</name>
<proteinExistence type="inferred from homology"/>
<evidence type="ECO:0000313" key="9">
    <source>
        <dbReference type="Proteomes" id="UP000256977"/>
    </source>
</evidence>
<sequence length="71" mass="7890">MGKQRTVREVLKALKQAGFIESPNHGNKTSHRRYLNPNDPTKFADISVHGLGDTLAKGTLKSIERQSGIKF</sequence>
<dbReference type="InterPro" id="IPR038570">
    <property type="entry name" value="HicA_sf"/>
</dbReference>
<evidence type="ECO:0000256" key="6">
    <source>
        <dbReference type="ARBA" id="ARBA00022884"/>
    </source>
</evidence>
<dbReference type="GO" id="GO:0003729">
    <property type="term" value="F:mRNA binding"/>
    <property type="evidence" value="ECO:0007669"/>
    <property type="project" value="InterPro"/>
</dbReference>
<dbReference type="GO" id="GO:0016787">
    <property type="term" value="F:hydrolase activity"/>
    <property type="evidence" value="ECO:0007669"/>
    <property type="project" value="UniProtKB-KW"/>
</dbReference>
<keyword evidence="5" id="KW-0378">Hydrolase</keyword>
<dbReference type="Proteomes" id="UP000256977">
    <property type="component" value="Unassembled WGS sequence"/>
</dbReference>
<evidence type="ECO:0000256" key="3">
    <source>
        <dbReference type="ARBA" id="ARBA00022722"/>
    </source>
</evidence>
<accession>A0A3D9I422</accession>
<comment type="caution">
    <text evidence="8">The sequence shown here is derived from an EMBL/GenBank/DDBJ whole genome shotgun (WGS) entry which is preliminary data.</text>
</comment>
<evidence type="ECO:0000256" key="4">
    <source>
        <dbReference type="ARBA" id="ARBA00022759"/>
    </source>
</evidence>
<comment type="similarity">
    <text evidence="1">Belongs to the HicA mRNA interferase family.</text>
</comment>
<keyword evidence="9" id="KW-1185">Reference proteome</keyword>
<evidence type="ECO:0000256" key="5">
    <source>
        <dbReference type="ARBA" id="ARBA00022801"/>
    </source>
</evidence>
<dbReference type="Gene3D" id="3.30.920.30">
    <property type="entry name" value="Hypothetical protein"/>
    <property type="match status" value="1"/>
</dbReference>
<dbReference type="OrthoDB" id="9811409at2"/>
<keyword evidence="7" id="KW-0346">Stress response</keyword>
<evidence type="ECO:0000256" key="7">
    <source>
        <dbReference type="ARBA" id="ARBA00023016"/>
    </source>
</evidence>
<dbReference type="SUPFAM" id="SSF54786">
    <property type="entry name" value="YcfA/nrd intein domain"/>
    <property type="match status" value="1"/>
</dbReference>
<protein>
    <submittedName>
        <fullName evidence="8">Putative RNA binding protein YcfA (HicA-like mRNA interferase family)</fullName>
    </submittedName>
</protein>
<evidence type="ECO:0000256" key="2">
    <source>
        <dbReference type="ARBA" id="ARBA00022649"/>
    </source>
</evidence>
<organism evidence="8 9">
    <name type="scientific">Cohnella phaseoli</name>
    <dbReference type="NCBI Taxonomy" id="456490"/>
    <lineage>
        <taxon>Bacteria</taxon>
        <taxon>Bacillati</taxon>
        <taxon>Bacillota</taxon>
        <taxon>Bacilli</taxon>
        <taxon>Bacillales</taxon>
        <taxon>Paenibacillaceae</taxon>
        <taxon>Cohnella</taxon>
    </lineage>
</organism>
<keyword evidence="3" id="KW-0540">Nuclease</keyword>